<organism evidence="1 2">
    <name type="scientific">Thermococcus barophilus</name>
    <dbReference type="NCBI Taxonomy" id="55802"/>
    <lineage>
        <taxon>Archaea</taxon>
        <taxon>Methanobacteriati</taxon>
        <taxon>Methanobacteriota</taxon>
        <taxon>Thermococci</taxon>
        <taxon>Thermococcales</taxon>
        <taxon>Thermococcaceae</taxon>
        <taxon>Thermococcus</taxon>
    </lineage>
</organism>
<dbReference type="RefSeq" id="WP_056933669.1">
    <property type="nucleotide sequence ID" value="NZ_CP013050.1"/>
</dbReference>
<gene>
    <name evidence="1" type="ORF">TBCH5v1_0907</name>
</gene>
<dbReference type="InterPro" id="IPR016752">
    <property type="entry name" value="UCP019240_SpoVT/AbrB-related"/>
</dbReference>
<dbReference type="Gene3D" id="2.10.260.10">
    <property type="match status" value="1"/>
</dbReference>
<accession>A0A0S1XAP3</accession>
<dbReference type="SUPFAM" id="SSF89447">
    <property type="entry name" value="AbrB/MazE/MraZ-like"/>
    <property type="match status" value="1"/>
</dbReference>
<dbReference type="InterPro" id="IPR037914">
    <property type="entry name" value="SpoVT-AbrB_sf"/>
</dbReference>
<evidence type="ECO:0000313" key="1">
    <source>
        <dbReference type="EMBL" id="ALM74858.1"/>
    </source>
</evidence>
<reference evidence="1 2" key="1">
    <citation type="journal article" date="2016" name="Genome Announc.">
        <title>Complete genome sequence of the hyperthermophilic and piezophilic archaeon Thermococcus barophilus Ch5, capable of growth at the expense of hydrogenogenesis from carbon monoxide and formate.</title>
        <authorList>
            <person name="Oger P."/>
            <person name="Sokolova T.G."/>
            <person name="Kozhevnikova D.A."/>
            <person name="Taranov E.A."/>
            <person name="Vannier P."/>
            <person name="Lee H.S."/>
            <person name="Kwon K.K."/>
            <person name="Kang S.G."/>
            <person name="Lee J.H."/>
            <person name="Bonch-Osmolovskaya E.A."/>
            <person name="Lebedinsky A.V."/>
        </authorList>
    </citation>
    <scope>NUCLEOTIDE SEQUENCE [LARGE SCALE GENOMIC DNA]</scope>
    <source>
        <strain evidence="2">Ch5</strain>
    </source>
</reference>
<sequence length="134" mass="16001">MNQQIIEPLAKFHAEVDKYGRFTLPKATRKRYNIDQSDFVELIVRIIKENEILNRVHVLVRVAKDGKIYLPQKVVKEFSIEQDDILEVLLIRYFKIDDLLTEEARKIKHLLKNKYEVITTTQEREILTSLQMFK</sequence>
<dbReference type="PATRIC" id="fig|55802.8.peg.904"/>
<dbReference type="Proteomes" id="UP000066042">
    <property type="component" value="Chromosome"/>
</dbReference>
<protein>
    <submittedName>
        <fullName evidence="1">SpoVT/AbrB family transcriptional regulator</fullName>
    </submittedName>
</protein>
<dbReference type="PIRSF" id="PIRSF019240">
    <property type="entry name" value="UCP019240_SpoVT/AbrB-related"/>
    <property type="match status" value="1"/>
</dbReference>
<evidence type="ECO:0000313" key="2">
    <source>
        <dbReference type="Proteomes" id="UP000066042"/>
    </source>
</evidence>
<dbReference type="EMBL" id="CP013050">
    <property type="protein sequence ID" value="ALM74858.1"/>
    <property type="molecule type" value="Genomic_DNA"/>
</dbReference>
<proteinExistence type="predicted"/>
<name>A0A0S1XAP3_THEBA</name>
<dbReference type="GeneID" id="26136182"/>
<dbReference type="AlphaFoldDB" id="A0A0S1XAP3"/>